<dbReference type="EMBL" id="JAUEPN010000001">
    <property type="protein sequence ID" value="KAK3300836.1"/>
    <property type="molecule type" value="Genomic_DNA"/>
</dbReference>
<protein>
    <submittedName>
        <fullName evidence="2">Uncharacterized protein</fullName>
    </submittedName>
</protein>
<feature type="compositionally biased region" description="Basic residues" evidence="1">
    <location>
        <begin position="80"/>
        <end position="89"/>
    </location>
</feature>
<organism evidence="2 3">
    <name type="scientific">Chaetomium fimeti</name>
    <dbReference type="NCBI Taxonomy" id="1854472"/>
    <lineage>
        <taxon>Eukaryota</taxon>
        <taxon>Fungi</taxon>
        <taxon>Dikarya</taxon>
        <taxon>Ascomycota</taxon>
        <taxon>Pezizomycotina</taxon>
        <taxon>Sordariomycetes</taxon>
        <taxon>Sordariomycetidae</taxon>
        <taxon>Sordariales</taxon>
        <taxon>Chaetomiaceae</taxon>
        <taxon>Chaetomium</taxon>
    </lineage>
</organism>
<keyword evidence="3" id="KW-1185">Reference proteome</keyword>
<accession>A0AAE0HQT1</accession>
<dbReference type="GeneID" id="87836909"/>
<comment type="caution">
    <text evidence="2">The sequence shown here is derived from an EMBL/GenBank/DDBJ whole genome shotgun (WGS) entry which is preliminary data.</text>
</comment>
<feature type="compositionally biased region" description="Basic and acidic residues" evidence="1">
    <location>
        <begin position="1"/>
        <end position="11"/>
    </location>
</feature>
<reference evidence="2" key="1">
    <citation type="journal article" date="2023" name="Mol. Phylogenet. Evol.">
        <title>Genome-scale phylogeny and comparative genomics of the fungal order Sordariales.</title>
        <authorList>
            <person name="Hensen N."/>
            <person name="Bonometti L."/>
            <person name="Westerberg I."/>
            <person name="Brannstrom I.O."/>
            <person name="Guillou S."/>
            <person name="Cros-Aarteil S."/>
            <person name="Calhoun S."/>
            <person name="Haridas S."/>
            <person name="Kuo A."/>
            <person name="Mondo S."/>
            <person name="Pangilinan J."/>
            <person name="Riley R."/>
            <person name="LaButti K."/>
            <person name="Andreopoulos B."/>
            <person name="Lipzen A."/>
            <person name="Chen C."/>
            <person name="Yan M."/>
            <person name="Daum C."/>
            <person name="Ng V."/>
            <person name="Clum A."/>
            <person name="Steindorff A."/>
            <person name="Ohm R.A."/>
            <person name="Martin F."/>
            <person name="Silar P."/>
            <person name="Natvig D.O."/>
            <person name="Lalanne C."/>
            <person name="Gautier V."/>
            <person name="Ament-Velasquez S.L."/>
            <person name="Kruys A."/>
            <person name="Hutchinson M.I."/>
            <person name="Powell A.J."/>
            <person name="Barry K."/>
            <person name="Miller A.N."/>
            <person name="Grigoriev I.V."/>
            <person name="Debuchy R."/>
            <person name="Gladieux P."/>
            <person name="Hiltunen Thoren M."/>
            <person name="Johannesson H."/>
        </authorList>
    </citation>
    <scope>NUCLEOTIDE SEQUENCE</scope>
    <source>
        <strain evidence="2">CBS 168.71</strain>
    </source>
</reference>
<evidence type="ECO:0000313" key="2">
    <source>
        <dbReference type="EMBL" id="KAK3300836.1"/>
    </source>
</evidence>
<evidence type="ECO:0000256" key="1">
    <source>
        <dbReference type="SAM" id="MobiDB-lite"/>
    </source>
</evidence>
<feature type="compositionally biased region" description="Low complexity" evidence="1">
    <location>
        <begin position="36"/>
        <end position="47"/>
    </location>
</feature>
<feature type="region of interest" description="Disordered" evidence="1">
    <location>
        <begin position="1"/>
        <end position="20"/>
    </location>
</feature>
<feature type="compositionally biased region" description="Basic and acidic residues" evidence="1">
    <location>
        <begin position="59"/>
        <end position="79"/>
    </location>
</feature>
<proteinExistence type="predicted"/>
<gene>
    <name evidence="2" type="ORF">B0H64DRAFT_24863</name>
</gene>
<dbReference type="Proteomes" id="UP001278766">
    <property type="component" value="Unassembled WGS sequence"/>
</dbReference>
<name>A0AAE0HQT1_9PEZI</name>
<dbReference type="AlphaFoldDB" id="A0AAE0HQT1"/>
<feature type="region of interest" description="Disordered" evidence="1">
    <location>
        <begin position="28"/>
        <end position="101"/>
    </location>
</feature>
<evidence type="ECO:0000313" key="3">
    <source>
        <dbReference type="Proteomes" id="UP001278766"/>
    </source>
</evidence>
<dbReference type="RefSeq" id="XP_062664350.1">
    <property type="nucleotide sequence ID" value="XM_062799961.1"/>
</dbReference>
<reference evidence="2" key="2">
    <citation type="submission" date="2023-06" db="EMBL/GenBank/DDBJ databases">
        <authorList>
            <consortium name="Lawrence Berkeley National Laboratory"/>
            <person name="Haridas S."/>
            <person name="Hensen N."/>
            <person name="Bonometti L."/>
            <person name="Westerberg I."/>
            <person name="Brannstrom I.O."/>
            <person name="Guillou S."/>
            <person name="Cros-Aarteil S."/>
            <person name="Calhoun S."/>
            <person name="Kuo A."/>
            <person name="Mondo S."/>
            <person name="Pangilinan J."/>
            <person name="Riley R."/>
            <person name="Labutti K."/>
            <person name="Andreopoulos B."/>
            <person name="Lipzen A."/>
            <person name="Chen C."/>
            <person name="Yanf M."/>
            <person name="Daum C."/>
            <person name="Ng V."/>
            <person name="Clum A."/>
            <person name="Steindorff A."/>
            <person name="Ohm R."/>
            <person name="Martin F."/>
            <person name="Silar P."/>
            <person name="Natvig D."/>
            <person name="Lalanne C."/>
            <person name="Gautier V."/>
            <person name="Ament-Velasquez S.L."/>
            <person name="Kruys A."/>
            <person name="Hutchinson M.I."/>
            <person name="Powell A.J."/>
            <person name="Barry K."/>
            <person name="Miller A.N."/>
            <person name="Grigoriev I.V."/>
            <person name="Debuchy R."/>
            <person name="Gladieux P."/>
            <person name="Thoren M.H."/>
            <person name="Johannesson H."/>
        </authorList>
    </citation>
    <scope>NUCLEOTIDE SEQUENCE</scope>
    <source>
        <strain evidence="2">CBS 168.71</strain>
    </source>
</reference>
<sequence length="280" mass="29764">MHIDMNRHTPERQTGIALLGMTRRLETGTKRHTHQASGKMGGASAMGTPSIGDRGNQPKTRDGDDRSAGVPKHSKDSKKGTKRTPHAPLKRSSTCEPTGEKAWAKWMSSRSRENDWVTGNVPVNPGLPVARGRVLGPLSTTSRRCVGPVSCGRRRVTGGFPRSPGFEKGSGAVALANLGVCSGGSDDANPSLAGCRSLHAAPLVWPLTDEAGEGLCCEGLRTSHYPSWRTFSLKISAVERTRVAGASWTPGPSSQAQLELSLQSSRVSSDISMPQRGYVS</sequence>